<gene>
    <name evidence="1" type="ORF">J2795_002070</name>
</gene>
<evidence type="ECO:0000313" key="1">
    <source>
        <dbReference type="EMBL" id="MDR6441370.1"/>
    </source>
</evidence>
<organism evidence="1 2">
    <name type="scientific">Chryseobacterium bernardetii</name>
    <dbReference type="NCBI Taxonomy" id="1241978"/>
    <lineage>
        <taxon>Bacteria</taxon>
        <taxon>Pseudomonadati</taxon>
        <taxon>Bacteroidota</taxon>
        <taxon>Flavobacteriia</taxon>
        <taxon>Flavobacteriales</taxon>
        <taxon>Weeksellaceae</taxon>
        <taxon>Chryseobacterium group</taxon>
        <taxon>Chryseobacterium</taxon>
    </lineage>
</organism>
<evidence type="ECO:0000313" key="2">
    <source>
        <dbReference type="Proteomes" id="UP001184376"/>
    </source>
</evidence>
<sequence>MRKMYLLPMFLIGALVYGQVGVNNITPKSTLDVKSKTTDGSAAEGLIIPRVTGNSLKAADTAGVYGDDQDATMVFVTAPPDPASRTGQVEGMDSRGFYYFDAGTNRWVKVILSGTNTAAVTQLLCSSSTHIGTLEATSPAAGVSVTIPYNGGNGGIYSELIVPSIGVAGLNAVLPSGTLNNGSGTLTFNIIGIPAVAGTATFNIDLGGENCGFNLTVQPSSSFPDAVDVTVNGQTRQMMTRNLGADPTLDPNVMVQGIFGNYYQWGKKIAVATAYSTSSTISGWNTTNAPAGSWNGATEAAPVKVVANDPCPAGFRVPTRIEWQGFVSASTVSNVGTTWTANSSDFSTGKRFVNNGNTLVFPATGFRNYPSGVSVAHASNAYYWSSTESAGAAYSLWFGVSILEPANISGSNKRTYGYSVRCISE</sequence>
<reference evidence="1" key="1">
    <citation type="submission" date="2023-07" db="EMBL/GenBank/DDBJ databases">
        <title>Sorghum-associated microbial communities from plants grown in Nebraska, USA.</title>
        <authorList>
            <person name="Schachtman D."/>
        </authorList>
    </citation>
    <scope>NUCLEOTIDE SEQUENCE</scope>
    <source>
        <strain evidence="1">DS1280</strain>
    </source>
</reference>
<accession>A0ACC6IUB5</accession>
<protein>
    <submittedName>
        <fullName evidence="1">Uncharacterized protein (TIGR02145 family)</fullName>
    </submittedName>
</protein>
<dbReference type="EMBL" id="JAVDRG010000002">
    <property type="protein sequence ID" value="MDR6441370.1"/>
    <property type="molecule type" value="Genomic_DNA"/>
</dbReference>
<name>A0ACC6IUB5_9FLAO</name>
<comment type="caution">
    <text evidence="1">The sequence shown here is derived from an EMBL/GenBank/DDBJ whole genome shotgun (WGS) entry which is preliminary data.</text>
</comment>
<keyword evidence="2" id="KW-1185">Reference proteome</keyword>
<proteinExistence type="predicted"/>
<dbReference type="Proteomes" id="UP001184376">
    <property type="component" value="Unassembled WGS sequence"/>
</dbReference>